<sequence length="218" mass="23103">MDNSQKYLERFLPPHLVLPGAKTALTVFAFSLDGISRISRAIIDQAIDQPWLFGITAALIVGGILFLILPAIIGFGPLGPIKGTLAARWQSWIGNVVAGSLFAVVEKCAMIGVFDNIGAAMIAAGVAGAGLIAMQTPVGKMYFMERAETMVRAAGFAAMYGYVRGVDYGSGVEEVKTSAARLAKQVGFSGDGYGAREAADMMARARDYATHYGFPKVK</sequence>
<evidence type="ECO:0000313" key="3">
    <source>
        <dbReference type="Proteomes" id="UP001447188"/>
    </source>
</evidence>
<reference evidence="2 3" key="1">
    <citation type="submission" date="2024-02" db="EMBL/GenBank/DDBJ databases">
        <title>Discinaceae phylogenomics.</title>
        <authorList>
            <person name="Dirks A.C."/>
            <person name="James T.Y."/>
        </authorList>
    </citation>
    <scope>NUCLEOTIDE SEQUENCE [LARGE SCALE GENOMIC DNA]</scope>
    <source>
        <strain evidence="2 3">ACD0624</strain>
    </source>
</reference>
<keyword evidence="1" id="KW-0812">Transmembrane</keyword>
<evidence type="ECO:0000256" key="1">
    <source>
        <dbReference type="SAM" id="Phobius"/>
    </source>
</evidence>
<gene>
    <name evidence="2" type="ORF">Q9L58_001525</name>
</gene>
<dbReference type="InterPro" id="IPR038213">
    <property type="entry name" value="IFI6/IFI27-like_sf"/>
</dbReference>
<name>A0ABR3GU90_9PEZI</name>
<dbReference type="Gene3D" id="6.10.110.10">
    <property type="match status" value="1"/>
</dbReference>
<organism evidence="2 3">
    <name type="scientific">Discina gigas</name>
    <dbReference type="NCBI Taxonomy" id="1032678"/>
    <lineage>
        <taxon>Eukaryota</taxon>
        <taxon>Fungi</taxon>
        <taxon>Dikarya</taxon>
        <taxon>Ascomycota</taxon>
        <taxon>Pezizomycotina</taxon>
        <taxon>Pezizomycetes</taxon>
        <taxon>Pezizales</taxon>
        <taxon>Discinaceae</taxon>
        <taxon>Discina</taxon>
    </lineage>
</organism>
<keyword evidence="3" id="KW-1185">Reference proteome</keyword>
<feature type="transmembrane region" description="Helical" evidence="1">
    <location>
        <begin position="85"/>
        <end position="105"/>
    </location>
</feature>
<feature type="transmembrane region" description="Helical" evidence="1">
    <location>
        <begin position="51"/>
        <end position="73"/>
    </location>
</feature>
<feature type="transmembrane region" description="Helical" evidence="1">
    <location>
        <begin position="117"/>
        <end position="134"/>
    </location>
</feature>
<protein>
    <submittedName>
        <fullName evidence="2">Uncharacterized protein</fullName>
    </submittedName>
</protein>
<dbReference type="Proteomes" id="UP001447188">
    <property type="component" value="Unassembled WGS sequence"/>
</dbReference>
<keyword evidence="1" id="KW-0472">Membrane</keyword>
<accession>A0ABR3GU90</accession>
<proteinExistence type="predicted"/>
<keyword evidence="1" id="KW-1133">Transmembrane helix</keyword>
<comment type="caution">
    <text evidence="2">The sequence shown here is derived from an EMBL/GenBank/DDBJ whole genome shotgun (WGS) entry which is preliminary data.</text>
</comment>
<dbReference type="EMBL" id="JBBBZM010000011">
    <property type="protein sequence ID" value="KAL0639496.1"/>
    <property type="molecule type" value="Genomic_DNA"/>
</dbReference>
<evidence type="ECO:0000313" key="2">
    <source>
        <dbReference type="EMBL" id="KAL0639496.1"/>
    </source>
</evidence>